<protein>
    <recommendedName>
        <fullName evidence="4">Glycine zipper family protein</fullName>
    </recommendedName>
</protein>
<dbReference type="EMBL" id="CP133006">
    <property type="protein sequence ID" value="WZG09486.1"/>
    <property type="molecule type" value="Genomic_DNA"/>
</dbReference>
<keyword evidence="1" id="KW-0472">Membrane</keyword>
<name>A0ABZ2WBR6_9STAP</name>
<keyword evidence="1" id="KW-0812">Transmembrane</keyword>
<evidence type="ECO:0000256" key="1">
    <source>
        <dbReference type="SAM" id="Phobius"/>
    </source>
</evidence>
<dbReference type="Proteomes" id="UP001468345">
    <property type="component" value="Chromosome"/>
</dbReference>
<evidence type="ECO:0008006" key="4">
    <source>
        <dbReference type="Google" id="ProtNLM"/>
    </source>
</evidence>
<sequence>MKNLLKKHSNIILYCIIFGVTLSTVMGPFGTVTGIAIGLGVGIALNEDKKNNKK</sequence>
<reference evidence="2 3" key="1">
    <citation type="journal article" date="2024" name="ISME J.">
        <title>Staphylococcus epidermidis bacteriocin A37 kills natural competitors with a unique mechanism of action.</title>
        <authorList>
            <person name="Puls J.S."/>
            <person name="Winnerling B."/>
            <person name="Power J.J."/>
            <person name="Kruger A.M."/>
            <person name="Brajtenbach D."/>
            <person name="Johnson M."/>
            <person name="Bilici K."/>
            <person name="Camus L."/>
            <person name="Fliesswasser T."/>
            <person name="Schneider T."/>
            <person name="Sahl H.G."/>
            <person name="Ghosal D."/>
            <person name="Kubitscheck U."/>
            <person name="Heilbronner S."/>
            <person name="Grein F."/>
        </authorList>
    </citation>
    <scope>NUCLEOTIDE SEQUENCE [LARGE SCALE GENOMIC DNA]</scope>
    <source>
        <strain evidence="2 3">SCK7</strain>
    </source>
</reference>
<gene>
    <name evidence="2" type="ORF">SHJJP9002_001444</name>
</gene>
<accession>A0ABZ2WBR6</accession>
<keyword evidence="3" id="KW-1185">Reference proteome</keyword>
<evidence type="ECO:0000313" key="3">
    <source>
        <dbReference type="Proteomes" id="UP001468345"/>
    </source>
</evidence>
<dbReference type="RefSeq" id="WP_176721590.1">
    <property type="nucleotide sequence ID" value="NZ_CP133006.1"/>
</dbReference>
<keyword evidence="1" id="KW-1133">Transmembrane helix</keyword>
<proteinExistence type="predicted"/>
<organism evidence="2 3">
    <name type="scientific">Staphylococcus casei</name>
    <dbReference type="NCBI Taxonomy" id="201828"/>
    <lineage>
        <taxon>Bacteria</taxon>
        <taxon>Bacillati</taxon>
        <taxon>Bacillota</taxon>
        <taxon>Bacilli</taxon>
        <taxon>Bacillales</taxon>
        <taxon>Staphylococcaceae</taxon>
        <taxon>Staphylococcus</taxon>
    </lineage>
</organism>
<evidence type="ECO:0000313" key="2">
    <source>
        <dbReference type="EMBL" id="WZG09486.1"/>
    </source>
</evidence>
<feature type="transmembrane region" description="Helical" evidence="1">
    <location>
        <begin position="12"/>
        <end position="45"/>
    </location>
</feature>